<gene>
    <name evidence="2" type="ORF">P280DRAFT_482145</name>
</gene>
<evidence type="ECO:0000256" key="1">
    <source>
        <dbReference type="SAM" id="MobiDB-lite"/>
    </source>
</evidence>
<evidence type="ECO:0000313" key="3">
    <source>
        <dbReference type="Proteomes" id="UP000799753"/>
    </source>
</evidence>
<name>A0A6A6RSB7_9PLEO</name>
<evidence type="ECO:0000313" key="2">
    <source>
        <dbReference type="EMBL" id="KAF2638250.1"/>
    </source>
</evidence>
<feature type="region of interest" description="Disordered" evidence="1">
    <location>
        <begin position="20"/>
        <end position="55"/>
    </location>
</feature>
<keyword evidence="3" id="KW-1185">Reference proteome</keyword>
<sequence>MSYSGAQADAPTHHLAIDFISSNSPQHPHTYNESLPPSPDTPNPRPRTMEKSPARMRTRKLPMLALLPLAVVSIPPPEQDDWTTPIRGTIQVKDSTTGSPQGCLSSSGRLVTDNCETWTARTKAVDIPSIQGDEWIQAEGSQGWLVSEGAPFYPFTFKTASELSGFDDALLVLRNTTIGGRPTKAIASQTQFYQIKDDTPIGKVLGGQFSNTQEPGLALVWNSL</sequence>
<organism evidence="2 3">
    <name type="scientific">Massarina eburnea CBS 473.64</name>
    <dbReference type="NCBI Taxonomy" id="1395130"/>
    <lineage>
        <taxon>Eukaryota</taxon>
        <taxon>Fungi</taxon>
        <taxon>Dikarya</taxon>
        <taxon>Ascomycota</taxon>
        <taxon>Pezizomycotina</taxon>
        <taxon>Dothideomycetes</taxon>
        <taxon>Pleosporomycetidae</taxon>
        <taxon>Pleosporales</taxon>
        <taxon>Massarineae</taxon>
        <taxon>Massarinaceae</taxon>
        <taxon>Massarina</taxon>
    </lineage>
</organism>
<accession>A0A6A6RSB7</accession>
<protein>
    <submittedName>
        <fullName evidence="2">Uncharacterized protein</fullName>
    </submittedName>
</protein>
<dbReference type="Proteomes" id="UP000799753">
    <property type="component" value="Unassembled WGS sequence"/>
</dbReference>
<dbReference type="EMBL" id="MU006790">
    <property type="protein sequence ID" value="KAF2638250.1"/>
    <property type="molecule type" value="Genomic_DNA"/>
</dbReference>
<reference evidence="2" key="1">
    <citation type="journal article" date="2020" name="Stud. Mycol.">
        <title>101 Dothideomycetes genomes: a test case for predicting lifestyles and emergence of pathogens.</title>
        <authorList>
            <person name="Haridas S."/>
            <person name="Albert R."/>
            <person name="Binder M."/>
            <person name="Bloem J."/>
            <person name="Labutti K."/>
            <person name="Salamov A."/>
            <person name="Andreopoulos B."/>
            <person name="Baker S."/>
            <person name="Barry K."/>
            <person name="Bills G."/>
            <person name="Bluhm B."/>
            <person name="Cannon C."/>
            <person name="Castanera R."/>
            <person name="Culley D."/>
            <person name="Daum C."/>
            <person name="Ezra D."/>
            <person name="Gonzalez J."/>
            <person name="Henrissat B."/>
            <person name="Kuo A."/>
            <person name="Liang C."/>
            <person name="Lipzen A."/>
            <person name="Lutzoni F."/>
            <person name="Magnuson J."/>
            <person name="Mondo S."/>
            <person name="Nolan M."/>
            <person name="Ohm R."/>
            <person name="Pangilinan J."/>
            <person name="Park H.-J."/>
            <person name="Ramirez L."/>
            <person name="Alfaro M."/>
            <person name="Sun H."/>
            <person name="Tritt A."/>
            <person name="Yoshinaga Y."/>
            <person name="Zwiers L.-H."/>
            <person name="Turgeon B."/>
            <person name="Goodwin S."/>
            <person name="Spatafora J."/>
            <person name="Crous P."/>
            <person name="Grigoriev I."/>
        </authorList>
    </citation>
    <scope>NUCLEOTIDE SEQUENCE</scope>
    <source>
        <strain evidence="2">CBS 473.64</strain>
    </source>
</reference>
<feature type="compositionally biased region" description="Polar residues" evidence="1">
    <location>
        <begin position="20"/>
        <end position="35"/>
    </location>
</feature>
<dbReference type="AlphaFoldDB" id="A0A6A6RSB7"/>
<feature type="compositionally biased region" description="Pro residues" evidence="1">
    <location>
        <begin position="36"/>
        <end position="45"/>
    </location>
</feature>
<proteinExistence type="predicted"/>